<evidence type="ECO:0000256" key="1">
    <source>
        <dbReference type="ARBA" id="ARBA00022679"/>
    </source>
</evidence>
<dbReference type="KEGG" id="mamo:A6B35_07665"/>
<dbReference type="AlphaFoldDB" id="G6YBT8"/>
<name>G6YBT8_9HYPH</name>
<dbReference type="Pfam" id="PF00583">
    <property type="entry name" value="Acetyltransf_1"/>
    <property type="match status" value="1"/>
</dbReference>
<sequence>MNTRVRPATSNDALHVAAFVDIAGHGIDLENWIRSSGDDHAVLEAARRAASADLNSPYHFSKAHLIEVDGIVAGGLVGELLTEHDHYAAEISPALMPLVTLETRLVGYWSILAIAVYFEFRGRGLAMQLLSHAGELAGAAGAEGLCLVVEDTNLSAIFVYERLGFVIADRLPWVAYGGRSGPREWVMMKRDF</sequence>
<evidence type="ECO:0000313" key="5">
    <source>
        <dbReference type="Proteomes" id="UP000002949"/>
    </source>
</evidence>
<dbReference type="EMBL" id="AGSN01000120">
    <property type="protein sequence ID" value="EHH10779.1"/>
    <property type="molecule type" value="Genomic_DNA"/>
</dbReference>
<dbReference type="PATRIC" id="fig|1082933.3.peg.3325"/>
<reference evidence="4 5" key="1">
    <citation type="journal article" date="2012" name="J. Bacteriol.">
        <title>Draft Genome Sequence of Plant Growth-Promoting Rhizobium Mesorhizobium amorphae, Isolated from Zinc-Lead Mine Tailings.</title>
        <authorList>
            <person name="Hao X."/>
            <person name="Lin Y."/>
            <person name="Johnstone L."/>
            <person name="Baltrus D.A."/>
            <person name="Miller S.J."/>
            <person name="Wei G."/>
            <person name="Rensing C."/>
        </authorList>
    </citation>
    <scope>NUCLEOTIDE SEQUENCE [LARGE SCALE GENOMIC DNA]</scope>
    <source>
        <strain evidence="4 5">CCNWGS0123</strain>
    </source>
</reference>
<evidence type="ECO:0000313" key="4">
    <source>
        <dbReference type="EMBL" id="EHH10779.1"/>
    </source>
</evidence>
<dbReference type="Gene3D" id="3.40.630.30">
    <property type="match status" value="1"/>
</dbReference>
<dbReference type="InterPro" id="IPR050680">
    <property type="entry name" value="YpeA/RimI_acetyltransf"/>
</dbReference>
<keyword evidence="2" id="KW-0012">Acyltransferase</keyword>
<dbReference type="RefSeq" id="WP_006202940.1">
    <property type="nucleotide sequence ID" value="NZ_AGSN01000120.1"/>
</dbReference>
<dbReference type="PROSITE" id="PS51186">
    <property type="entry name" value="GNAT"/>
    <property type="match status" value="1"/>
</dbReference>
<gene>
    <name evidence="4" type="ORF">MEA186_17074</name>
</gene>
<dbReference type="InterPro" id="IPR000182">
    <property type="entry name" value="GNAT_dom"/>
</dbReference>
<evidence type="ECO:0000256" key="2">
    <source>
        <dbReference type="ARBA" id="ARBA00023315"/>
    </source>
</evidence>
<proteinExistence type="predicted"/>
<dbReference type="eggNOG" id="COG0456">
    <property type="taxonomic scope" value="Bacteria"/>
</dbReference>
<evidence type="ECO:0000259" key="3">
    <source>
        <dbReference type="PROSITE" id="PS51186"/>
    </source>
</evidence>
<dbReference type="STRING" id="1082933.A6B35_07665"/>
<dbReference type="SUPFAM" id="SSF55729">
    <property type="entry name" value="Acyl-CoA N-acyltransferases (Nat)"/>
    <property type="match status" value="1"/>
</dbReference>
<dbReference type="OrthoDB" id="8099877at2"/>
<feature type="domain" description="N-acetyltransferase" evidence="3">
    <location>
        <begin position="44"/>
        <end position="192"/>
    </location>
</feature>
<dbReference type="GO" id="GO:0016747">
    <property type="term" value="F:acyltransferase activity, transferring groups other than amino-acyl groups"/>
    <property type="evidence" value="ECO:0007669"/>
    <property type="project" value="InterPro"/>
</dbReference>
<dbReference type="PANTHER" id="PTHR43420">
    <property type="entry name" value="ACETYLTRANSFERASE"/>
    <property type="match status" value="1"/>
</dbReference>
<keyword evidence="1 4" id="KW-0808">Transferase</keyword>
<dbReference type="InterPro" id="IPR016181">
    <property type="entry name" value="Acyl_CoA_acyltransferase"/>
</dbReference>
<protein>
    <submittedName>
        <fullName evidence="4">GCN5-like N-acetyltransferase</fullName>
    </submittedName>
</protein>
<organism evidence="4 5">
    <name type="scientific">Mesorhizobium amorphae CCNWGS0123</name>
    <dbReference type="NCBI Taxonomy" id="1082933"/>
    <lineage>
        <taxon>Bacteria</taxon>
        <taxon>Pseudomonadati</taxon>
        <taxon>Pseudomonadota</taxon>
        <taxon>Alphaproteobacteria</taxon>
        <taxon>Hyphomicrobiales</taxon>
        <taxon>Phyllobacteriaceae</taxon>
        <taxon>Mesorhizobium</taxon>
    </lineage>
</organism>
<keyword evidence="5" id="KW-1185">Reference proteome</keyword>
<dbReference type="Proteomes" id="UP000002949">
    <property type="component" value="Unassembled WGS sequence"/>
</dbReference>
<accession>G6YBT8</accession>